<organism evidence="1 2">
    <name type="scientific">Methanothrix harundinacea</name>
    <dbReference type="NCBI Taxonomy" id="301375"/>
    <lineage>
        <taxon>Archaea</taxon>
        <taxon>Methanobacteriati</taxon>
        <taxon>Methanobacteriota</taxon>
        <taxon>Stenosarchaea group</taxon>
        <taxon>Methanomicrobia</taxon>
        <taxon>Methanotrichales</taxon>
        <taxon>Methanotrichaceae</taxon>
        <taxon>Methanothrix</taxon>
    </lineage>
</organism>
<accession>A0A101FS90</accession>
<name>A0A101FS90_9EURY</name>
<evidence type="ECO:0000313" key="1">
    <source>
        <dbReference type="EMBL" id="KUK43429.1"/>
    </source>
</evidence>
<dbReference type="PATRIC" id="fig|301375.7.peg.650"/>
<evidence type="ECO:0000313" key="2">
    <source>
        <dbReference type="Proteomes" id="UP000057043"/>
    </source>
</evidence>
<dbReference type="EMBL" id="LGFT01000074">
    <property type="protein sequence ID" value="KUK43429.1"/>
    <property type="molecule type" value="Genomic_DNA"/>
</dbReference>
<sequence>MQKSLPTVAQIMGKGWVRCYGPSLTGHTLHDIIEKLEARDAKVFVLPSSCIVPRWT</sequence>
<reference evidence="1 2" key="1">
    <citation type="journal article" date="2015" name="MBio">
        <title>Genome-Resolved Metagenomic Analysis Reveals Roles for Candidate Phyla and Other Microbial Community Members in Biogeochemical Transformations in Oil Reservoirs.</title>
        <authorList>
            <person name="Hu P."/>
            <person name="Tom L."/>
            <person name="Singh A."/>
            <person name="Thomas B.C."/>
            <person name="Baker B.J."/>
            <person name="Piceno Y.M."/>
            <person name="Andersen G.L."/>
            <person name="Banfield J.F."/>
        </authorList>
    </citation>
    <scope>NUCLEOTIDE SEQUENCE [LARGE SCALE GENOMIC DNA]</scope>
    <source>
        <strain evidence="1">57_489</strain>
    </source>
</reference>
<dbReference type="Proteomes" id="UP000057043">
    <property type="component" value="Unassembled WGS sequence"/>
</dbReference>
<gene>
    <name evidence="1" type="ORF">XD72_2191</name>
</gene>
<comment type="caution">
    <text evidence="1">The sequence shown here is derived from an EMBL/GenBank/DDBJ whole genome shotgun (WGS) entry which is preliminary data.</text>
</comment>
<proteinExistence type="predicted"/>
<protein>
    <submittedName>
        <fullName evidence="1">Uncharacterized protein</fullName>
    </submittedName>
</protein>
<dbReference type="AlphaFoldDB" id="A0A101FS90"/>